<accession>A0A9P4L334</accession>
<reference evidence="1" key="1">
    <citation type="submission" date="2020-01" db="EMBL/GenBank/DDBJ databases">
        <authorList>
            <consortium name="DOE Joint Genome Institute"/>
            <person name="Haridas S."/>
            <person name="Albert R."/>
            <person name="Binder M."/>
            <person name="Bloem J."/>
            <person name="Labutti K."/>
            <person name="Salamov A."/>
            <person name="Andreopoulos B."/>
            <person name="Baker S.E."/>
            <person name="Barry K."/>
            <person name="Bills G."/>
            <person name="Bluhm B.H."/>
            <person name="Cannon C."/>
            <person name="Castanera R."/>
            <person name="Culley D.E."/>
            <person name="Daum C."/>
            <person name="Ezra D."/>
            <person name="Gonzalez J.B."/>
            <person name="Henrissat B."/>
            <person name="Kuo A."/>
            <person name="Liang C."/>
            <person name="Lipzen A."/>
            <person name="Lutzoni F."/>
            <person name="Magnuson J."/>
            <person name="Mondo S."/>
            <person name="Nolan M."/>
            <person name="Ohm R."/>
            <person name="Pangilinan J."/>
            <person name="Park H.-J."/>
            <person name="Ramirez L."/>
            <person name="Alfaro M."/>
            <person name="Sun H."/>
            <person name="Tritt A."/>
            <person name="Yoshinaga Y."/>
            <person name="Zwiers L.-H."/>
            <person name="Turgeon B.G."/>
            <person name="Goodwin S.B."/>
            <person name="Spatafora J.W."/>
            <person name="Crous P.W."/>
            <person name="Grigoriev I.V."/>
        </authorList>
    </citation>
    <scope>NUCLEOTIDE SEQUENCE</scope>
    <source>
        <strain evidence="1">CBS 394.84</strain>
    </source>
</reference>
<comment type="caution">
    <text evidence="1">The sequence shown here is derived from an EMBL/GenBank/DDBJ whole genome shotgun (WGS) entry which is preliminary data.</text>
</comment>
<protein>
    <submittedName>
        <fullName evidence="1">Uncharacterized protein</fullName>
    </submittedName>
</protein>
<dbReference type="EMBL" id="ML976624">
    <property type="protein sequence ID" value="KAF1839857.1"/>
    <property type="molecule type" value="Genomic_DNA"/>
</dbReference>
<organism evidence="1 2">
    <name type="scientific">Cucurbitaria berberidis CBS 394.84</name>
    <dbReference type="NCBI Taxonomy" id="1168544"/>
    <lineage>
        <taxon>Eukaryota</taxon>
        <taxon>Fungi</taxon>
        <taxon>Dikarya</taxon>
        <taxon>Ascomycota</taxon>
        <taxon>Pezizomycotina</taxon>
        <taxon>Dothideomycetes</taxon>
        <taxon>Pleosporomycetidae</taxon>
        <taxon>Pleosporales</taxon>
        <taxon>Pleosporineae</taxon>
        <taxon>Cucurbitariaceae</taxon>
        <taxon>Cucurbitaria</taxon>
    </lineage>
</organism>
<dbReference type="AlphaFoldDB" id="A0A9P4L334"/>
<evidence type="ECO:0000313" key="2">
    <source>
        <dbReference type="Proteomes" id="UP000800039"/>
    </source>
</evidence>
<gene>
    <name evidence="1" type="ORF">K460DRAFT_297792</name>
</gene>
<sequence length="56" mass="6360">NCCEPLLEFPLALPYLSIVHYLLSPNSYALTQIYLKTLELVNNVRLLSLCFKTGCL</sequence>
<name>A0A9P4L334_9PLEO</name>
<dbReference type="Proteomes" id="UP000800039">
    <property type="component" value="Unassembled WGS sequence"/>
</dbReference>
<proteinExistence type="predicted"/>
<keyword evidence="2" id="KW-1185">Reference proteome</keyword>
<feature type="non-terminal residue" evidence="1">
    <location>
        <position position="1"/>
    </location>
</feature>
<evidence type="ECO:0000313" key="1">
    <source>
        <dbReference type="EMBL" id="KAF1839857.1"/>
    </source>
</evidence>